<dbReference type="Proteomes" id="UP000266301">
    <property type="component" value="Chromosome"/>
</dbReference>
<keyword evidence="1" id="KW-0812">Transmembrane</keyword>
<name>A0A386H5K3_9CLOT</name>
<sequence length="106" mass="12278">MKRKIKGVALIIFVCIFIIIYGFIVVNGRLPKFIKDRSYVQINYNFRPFNFTVSVGEYSFYINRKIITNLKYGSEKVMKGIHEGADSITEKASEKTKEVFNKLGIK</sequence>
<evidence type="ECO:0000313" key="3">
    <source>
        <dbReference type="Proteomes" id="UP000266301"/>
    </source>
</evidence>
<feature type="transmembrane region" description="Helical" evidence="1">
    <location>
        <begin position="7"/>
        <end position="26"/>
    </location>
</feature>
<proteinExistence type="predicted"/>
<keyword evidence="1" id="KW-1133">Transmembrane helix</keyword>
<keyword evidence="1" id="KW-0472">Membrane</keyword>
<accession>A0A386H5K3</accession>
<dbReference type="EMBL" id="CP032416">
    <property type="protein sequence ID" value="AYD40992.1"/>
    <property type="molecule type" value="Genomic_DNA"/>
</dbReference>
<dbReference type="OrthoDB" id="1912019at2"/>
<reference evidence="2 3" key="1">
    <citation type="journal article" date="2019" name="Int. J. Syst. Evol. Microbiol.">
        <title>Clostridium fermenticellae sp. nov., isolated from the mud in a fermentation cellar for the production of the Chinese liquor, baijiu.</title>
        <authorList>
            <person name="Xu P.X."/>
            <person name="Chai L.J."/>
            <person name="Qiu T."/>
            <person name="Zhang X.J."/>
            <person name="Lu Z.M."/>
            <person name="Xiao C."/>
            <person name="Wang S.T."/>
            <person name="Shen C.H."/>
            <person name="Shi J.S."/>
            <person name="Xu Z.H."/>
        </authorList>
    </citation>
    <scope>NUCLEOTIDE SEQUENCE [LARGE SCALE GENOMIC DNA]</scope>
    <source>
        <strain evidence="2 3">JN500901</strain>
    </source>
</reference>
<protein>
    <submittedName>
        <fullName evidence="2">Uncharacterized protein</fullName>
    </submittedName>
</protein>
<gene>
    <name evidence="2" type="ORF">D4Z93_10850</name>
</gene>
<dbReference type="RefSeq" id="WP_119973466.1">
    <property type="nucleotide sequence ID" value="NZ_CP032416.1"/>
</dbReference>
<organism evidence="2 3">
    <name type="scientific">Clostridium fermenticellae</name>
    <dbReference type="NCBI Taxonomy" id="2068654"/>
    <lineage>
        <taxon>Bacteria</taxon>
        <taxon>Bacillati</taxon>
        <taxon>Bacillota</taxon>
        <taxon>Clostridia</taxon>
        <taxon>Eubacteriales</taxon>
        <taxon>Clostridiaceae</taxon>
        <taxon>Clostridium</taxon>
    </lineage>
</organism>
<dbReference type="KEGG" id="cfer:D4Z93_10850"/>
<keyword evidence="3" id="KW-1185">Reference proteome</keyword>
<dbReference type="AlphaFoldDB" id="A0A386H5K3"/>
<evidence type="ECO:0000313" key="2">
    <source>
        <dbReference type="EMBL" id="AYD40992.1"/>
    </source>
</evidence>
<evidence type="ECO:0000256" key="1">
    <source>
        <dbReference type="SAM" id="Phobius"/>
    </source>
</evidence>